<evidence type="ECO:0000313" key="2">
    <source>
        <dbReference type="EMBL" id="EGD45967.1"/>
    </source>
</evidence>
<feature type="transmembrane region" description="Helical" evidence="1">
    <location>
        <begin position="38"/>
        <end position="58"/>
    </location>
</feature>
<sequence length="417" mass="45682">MLSVKRTCKNKAGIDFSLVFKKEHHLKISFMNINRKELVFIATLLIVIAILIMLPTGFRKQEYRYTEGVRAKVISVNNLGIHNSGIFKLGDQIVTIDIKTGSHKGERLQANNMLTGRLSADKLFKEGDEAWVLIGFDKNSNINFANMIDHYRINKEILLFGVFAGVIILFSGYTGVRTLLSFIFALLSIWKVLIPAILNGYNPLFVALIVGNVLTVVTLLLVAGFTKKAYAAIISAITCSLVTCFLAVIFGRIFNINGAVMEGAESLLYAGFMGLDLTSIFQAGIYLACSGAILDLAIDISSALEEIVNNNPNVTKAELMKSGLTIGKSVVGSQTTTLLFAYMGSYITVMMVYMAQGTPLMNIFNSKSISAEILHTLIGCIGLVLVSPLTSLICRFMFNREKGIARQIVSGDSYFDT</sequence>
<keyword evidence="1" id="KW-1133">Transmembrane helix</keyword>
<reference evidence="2" key="1">
    <citation type="submission" date="2009-07" db="EMBL/GenBank/DDBJ databases">
        <authorList>
            <consortium name="US DOE Joint Genome Institute (JGI-PGF)"/>
            <person name="Lucas S."/>
            <person name="Copeland A."/>
            <person name="Lapidus A."/>
            <person name="Glavina del Rio T."/>
            <person name="Tice H."/>
            <person name="Bruce D."/>
            <person name="Goodwin L."/>
            <person name="Pitluck S."/>
            <person name="Larimer F."/>
            <person name="Land M.L."/>
            <person name="Mouttaki H."/>
            <person name="He Z."/>
            <person name="Zhou J."/>
            <person name="Hemme C.L."/>
        </authorList>
    </citation>
    <scope>NUCLEOTIDE SEQUENCE [LARGE SCALE GENOMIC DNA]</scope>
    <source>
        <strain evidence="2">DSM 2782</strain>
    </source>
</reference>
<feature type="transmembrane region" description="Helical" evidence="1">
    <location>
        <begin position="330"/>
        <end position="353"/>
    </location>
</feature>
<keyword evidence="3" id="KW-1185">Reference proteome</keyword>
<reference evidence="2" key="2">
    <citation type="submission" date="2011-01" db="EMBL/GenBank/DDBJ databases">
        <title>The Non-contiguous Finished genome of Clostridium papyrosolvens.</title>
        <authorList>
            <person name="Lucas S."/>
            <person name="Copeland A."/>
            <person name="Lapidus A."/>
            <person name="Cheng J.-F."/>
            <person name="Goodwin L."/>
            <person name="Pitluck S."/>
            <person name="Misra M."/>
            <person name="Chertkov O."/>
            <person name="Detter J.C."/>
            <person name="Han C."/>
            <person name="Tapia R."/>
            <person name="Land M."/>
            <person name="Hauser L."/>
            <person name="Kyrpides N."/>
            <person name="Ivanova N."/>
            <person name="Pagani I."/>
            <person name="Mouttaki H."/>
            <person name="He Z."/>
            <person name="Zhou J."/>
            <person name="Hemme C.L."/>
            <person name="Woyke T."/>
        </authorList>
    </citation>
    <scope>NUCLEOTIDE SEQUENCE [LARGE SCALE GENOMIC DNA]</scope>
    <source>
        <strain evidence="2">DSM 2782</strain>
    </source>
</reference>
<feature type="transmembrane region" description="Helical" evidence="1">
    <location>
        <begin position="229"/>
        <end position="251"/>
    </location>
</feature>
<dbReference type="STRING" id="588581.Cpap_0572"/>
<dbReference type="Pfam" id="PF07907">
    <property type="entry name" value="YibE_F"/>
    <property type="match status" value="1"/>
</dbReference>
<evidence type="ECO:0000256" key="1">
    <source>
        <dbReference type="SAM" id="Phobius"/>
    </source>
</evidence>
<evidence type="ECO:0000313" key="3">
    <source>
        <dbReference type="Proteomes" id="UP000003860"/>
    </source>
</evidence>
<organism evidence="2 3">
    <name type="scientific">Ruminiclostridium papyrosolvens DSM 2782</name>
    <dbReference type="NCBI Taxonomy" id="588581"/>
    <lineage>
        <taxon>Bacteria</taxon>
        <taxon>Bacillati</taxon>
        <taxon>Bacillota</taxon>
        <taxon>Clostridia</taxon>
        <taxon>Eubacteriales</taxon>
        <taxon>Oscillospiraceae</taxon>
        <taxon>Ruminiclostridium</taxon>
    </lineage>
</organism>
<feature type="transmembrane region" description="Helical" evidence="1">
    <location>
        <begin position="373"/>
        <end position="398"/>
    </location>
</feature>
<dbReference type="EMBL" id="ACXX02000018">
    <property type="protein sequence ID" value="EGD45967.1"/>
    <property type="molecule type" value="Genomic_DNA"/>
</dbReference>
<accession>F1TI32</accession>
<dbReference type="Proteomes" id="UP000003860">
    <property type="component" value="Unassembled WGS sequence"/>
</dbReference>
<feature type="transmembrane region" description="Helical" evidence="1">
    <location>
        <begin position="205"/>
        <end position="223"/>
    </location>
</feature>
<dbReference type="PANTHER" id="PTHR41771:SF1">
    <property type="entry name" value="MEMBRANE PROTEIN"/>
    <property type="match status" value="1"/>
</dbReference>
<protein>
    <submittedName>
        <fullName evidence="2">YibE/F family protein</fullName>
    </submittedName>
</protein>
<dbReference type="AlphaFoldDB" id="F1TI32"/>
<dbReference type="InterPro" id="IPR012507">
    <property type="entry name" value="YibE_F"/>
</dbReference>
<dbReference type="PANTHER" id="PTHR41771">
    <property type="entry name" value="MEMBRANE PROTEIN-RELATED"/>
    <property type="match status" value="1"/>
</dbReference>
<gene>
    <name evidence="2" type="ORF">Cpap_0572</name>
</gene>
<keyword evidence="1" id="KW-0812">Transmembrane</keyword>
<dbReference type="eggNOG" id="COG5438">
    <property type="taxonomic scope" value="Bacteria"/>
</dbReference>
<keyword evidence="1" id="KW-0472">Membrane</keyword>
<proteinExistence type="predicted"/>
<dbReference type="RefSeq" id="WP_004622241.1">
    <property type="nucleotide sequence ID" value="NZ_ACXX02000018.1"/>
</dbReference>
<feature type="transmembrane region" description="Helical" evidence="1">
    <location>
        <begin position="157"/>
        <end position="173"/>
    </location>
</feature>
<name>F1TI32_9FIRM</name>
<comment type="caution">
    <text evidence="2">The sequence shown here is derived from an EMBL/GenBank/DDBJ whole genome shotgun (WGS) entry which is preliminary data.</text>
</comment>
<feature type="transmembrane region" description="Helical" evidence="1">
    <location>
        <begin position="179"/>
        <end position="198"/>
    </location>
</feature>